<dbReference type="Proteomes" id="UP000620156">
    <property type="component" value="Unassembled WGS sequence"/>
</dbReference>
<dbReference type="RefSeq" id="WP_189215027.1">
    <property type="nucleotide sequence ID" value="NZ_BMQK01000001.1"/>
</dbReference>
<keyword evidence="1" id="KW-0472">Membrane</keyword>
<dbReference type="EMBL" id="BMQK01000001">
    <property type="protein sequence ID" value="GGQ41063.1"/>
    <property type="molecule type" value="Genomic_DNA"/>
</dbReference>
<evidence type="ECO:0000313" key="4">
    <source>
        <dbReference type="Proteomes" id="UP000620156"/>
    </source>
</evidence>
<protein>
    <recommendedName>
        <fullName evidence="2">DUF1648 domain-containing protein</fullName>
    </recommendedName>
</protein>
<accession>A0A918B7E4</accession>
<evidence type="ECO:0000259" key="2">
    <source>
        <dbReference type="Pfam" id="PF07853"/>
    </source>
</evidence>
<feature type="transmembrane region" description="Helical" evidence="1">
    <location>
        <begin position="112"/>
        <end position="132"/>
    </location>
</feature>
<evidence type="ECO:0000256" key="1">
    <source>
        <dbReference type="SAM" id="Phobius"/>
    </source>
</evidence>
<sequence length="169" mass="18079">MVFSAPVRLWLLPSAVLLAALTVWGALRYPHLPDRIPEHIGPAEVDAWTDRSIGSAFLLVLLYAGLTVLMAGSAELALRMTPRDELPETTGLSSSLVNRPATRASARRTARALLLLNACIGVSFAVGCGVLWRSTPDPDVPAWLPVAALVPIVVGAVPTIVVAMRDRKR</sequence>
<dbReference type="InterPro" id="IPR012867">
    <property type="entry name" value="DUF1648"/>
</dbReference>
<feature type="transmembrane region" description="Helical" evidence="1">
    <location>
        <begin position="144"/>
        <end position="164"/>
    </location>
</feature>
<proteinExistence type="predicted"/>
<gene>
    <name evidence="3" type="ORF">GCM10010145_06540</name>
</gene>
<reference evidence="3" key="2">
    <citation type="submission" date="2020-09" db="EMBL/GenBank/DDBJ databases">
        <authorList>
            <person name="Sun Q."/>
            <person name="Ohkuma M."/>
        </authorList>
    </citation>
    <scope>NUCLEOTIDE SEQUENCE</scope>
    <source>
        <strain evidence="3">JCM 3131</strain>
    </source>
</reference>
<dbReference type="AlphaFoldDB" id="A0A918B7E4"/>
<feature type="transmembrane region" description="Helical" evidence="1">
    <location>
        <begin position="52"/>
        <end position="74"/>
    </location>
</feature>
<feature type="domain" description="DUF1648" evidence="2">
    <location>
        <begin position="17"/>
        <end position="62"/>
    </location>
</feature>
<dbReference type="Pfam" id="PF07853">
    <property type="entry name" value="DUF1648"/>
    <property type="match status" value="1"/>
</dbReference>
<keyword evidence="4" id="KW-1185">Reference proteome</keyword>
<evidence type="ECO:0000313" key="3">
    <source>
        <dbReference type="EMBL" id="GGQ41063.1"/>
    </source>
</evidence>
<name>A0A918B7E4_9ACTN</name>
<organism evidence="3 4">
    <name type="scientific">Streptomyces ruber</name>
    <dbReference type="NCBI Taxonomy" id="83378"/>
    <lineage>
        <taxon>Bacteria</taxon>
        <taxon>Bacillati</taxon>
        <taxon>Actinomycetota</taxon>
        <taxon>Actinomycetes</taxon>
        <taxon>Kitasatosporales</taxon>
        <taxon>Streptomycetaceae</taxon>
        <taxon>Streptomyces</taxon>
    </lineage>
</organism>
<keyword evidence="1" id="KW-0812">Transmembrane</keyword>
<reference evidence="3" key="1">
    <citation type="journal article" date="2014" name="Int. J. Syst. Evol. Microbiol.">
        <title>Complete genome sequence of Corynebacterium casei LMG S-19264T (=DSM 44701T), isolated from a smear-ripened cheese.</title>
        <authorList>
            <consortium name="US DOE Joint Genome Institute (JGI-PGF)"/>
            <person name="Walter F."/>
            <person name="Albersmeier A."/>
            <person name="Kalinowski J."/>
            <person name="Ruckert C."/>
        </authorList>
    </citation>
    <scope>NUCLEOTIDE SEQUENCE</scope>
    <source>
        <strain evidence="3">JCM 3131</strain>
    </source>
</reference>
<comment type="caution">
    <text evidence="3">The sequence shown here is derived from an EMBL/GenBank/DDBJ whole genome shotgun (WGS) entry which is preliminary data.</text>
</comment>
<keyword evidence="1" id="KW-1133">Transmembrane helix</keyword>